<proteinExistence type="predicted"/>
<comment type="caution">
    <text evidence="1">The sequence shown here is derived from an EMBL/GenBank/DDBJ whole genome shotgun (WGS) entry which is preliminary data.</text>
</comment>
<organism evidence="1 2">
    <name type="scientific">Fibrivirga algicola</name>
    <dbReference type="NCBI Taxonomy" id="2950420"/>
    <lineage>
        <taxon>Bacteria</taxon>
        <taxon>Pseudomonadati</taxon>
        <taxon>Bacteroidota</taxon>
        <taxon>Cytophagia</taxon>
        <taxon>Cytophagales</taxon>
        <taxon>Spirosomataceae</taxon>
        <taxon>Fibrivirga</taxon>
    </lineage>
</organism>
<gene>
    <name evidence="1" type="ORF">F7231_10305</name>
</gene>
<dbReference type="EMBL" id="WAEL01000003">
    <property type="protein sequence ID" value="NID10562.1"/>
    <property type="molecule type" value="Genomic_DNA"/>
</dbReference>
<accession>A0ABX0QHZ3</accession>
<reference evidence="1" key="1">
    <citation type="submission" date="2024-05" db="EMBL/GenBank/DDBJ databases">
        <authorList>
            <person name="Jung D.-H."/>
        </authorList>
    </citation>
    <scope>NUCLEOTIDE SEQUENCE</scope>
    <source>
        <strain evidence="1">JA-25</strain>
    </source>
</reference>
<evidence type="ECO:0008006" key="3">
    <source>
        <dbReference type="Google" id="ProtNLM"/>
    </source>
</evidence>
<dbReference type="RefSeq" id="WP_166691820.1">
    <property type="nucleotide sequence ID" value="NZ_WAEL01000003.1"/>
</dbReference>
<sequence length="129" mass="14330">MNKLITLTALICLALQCETKQASPEPESGVLTCGVKDPAKELAWLRDIITKAEADRTTKTYSGNYIGTIYLEKFNDKDVFHTDMAMGSGGLAMRVYYCDGQSVSFTDNDQMLAFVRSLKKTNLIYTNTP</sequence>
<keyword evidence="2" id="KW-1185">Reference proteome</keyword>
<evidence type="ECO:0000313" key="2">
    <source>
        <dbReference type="Proteomes" id="UP000606008"/>
    </source>
</evidence>
<dbReference type="Proteomes" id="UP000606008">
    <property type="component" value="Unassembled WGS sequence"/>
</dbReference>
<evidence type="ECO:0000313" key="1">
    <source>
        <dbReference type="EMBL" id="NID10562.1"/>
    </source>
</evidence>
<protein>
    <recommendedName>
        <fullName evidence="3">DUF1499 domain-containing protein</fullName>
    </recommendedName>
</protein>
<name>A0ABX0QHZ3_9BACT</name>